<comment type="caution">
    <text evidence="2">The sequence shown here is derived from an EMBL/GenBank/DDBJ whole genome shotgun (WGS) entry which is preliminary data.</text>
</comment>
<evidence type="ECO:0000256" key="1">
    <source>
        <dbReference type="SAM" id="MobiDB-lite"/>
    </source>
</evidence>
<dbReference type="Proteomes" id="UP000265703">
    <property type="component" value="Unassembled WGS sequence"/>
</dbReference>
<feature type="compositionally biased region" description="Polar residues" evidence="1">
    <location>
        <begin position="149"/>
        <end position="159"/>
    </location>
</feature>
<accession>A0A397TIC2</accession>
<reference evidence="2 3" key="1">
    <citation type="submission" date="2018-06" db="EMBL/GenBank/DDBJ databases">
        <title>Comparative genomics reveals the genomic features of Rhizophagus irregularis, R. cerebriforme, R. diaphanum and Gigaspora rosea, and their symbiotic lifestyle signature.</title>
        <authorList>
            <person name="Morin E."/>
            <person name="San Clemente H."/>
            <person name="Chen E.C.H."/>
            <person name="De La Providencia I."/>
            <person name="Hainaut M."/>
            <person name="Kuo A."/>
            <person name="Kohler A."/>
            <person name="Murat C."/>
            <person name="Tang N."/>
            <person name="Roy S."/>
            <person name="Loubradou J."/>
            <person name="Henrissat B."/>
            <person name="Grigoriev I.V."/>
            <person name="Corradi N."/>
            <person name="Roux C."/>
            <person name="Martin F.M."/>
        </authorList>
    </citation>
    <scope>NUCLEOTIDE SEQUENCE [LARGE SCALE GENOMIC DNA]</scope>
    <source>
        <strain evidence="2 3">DAOM 227022</strain>
    </source>
</reference>
<dbReference type="EMBL" id="QKYT01000034">
    <property type="protein sequence ID" value="RIA97129.1"/>
    <property type="molecule type" value="Genomic_DNA"/>
</dbReference>
<name>A0A397TIC2_9GLOM</name>
<evidence type="ECO:0000313" key="2">
    <source>
        <dbReference type="EMBL" id="RIA97129.1"/>
    </source>
</evidence>
<gene>
    <name evidence="2" type="ORF">C1645_314545</name>
</gene>
<proteinExistence type="predicted"/>
<evidence type="ECO:0000313" key="3">
    <source>
        <dbReference type="Proteomes" id="UP000265703"/>
    </source>
</evidence>
<organism evidence="2 3">
    <name type="scientific">Glomus cerebriforme</name>
    <dbReference type="NCBI Taxonomy" id="658196"/>
    <lineage>
        <taxon>Eukaryota</taxon>
        <taxon>Fungi</taxon>
        <taxon>Fungi incertae sedis</taxon>
        <taxon>Mucoromycota</taxon>
        <taxon>Glomeromycotina</taxon>
        <taxon>Glomeromycetes</taxon>
        <taxon>Glomerales</taxon>
        <taxon>Glomeraceae</taxon>
        <taxon>Glomus</taxon>
    </lineage>
</organism>
<keyword evidence="3" id="KW-1185">Reference proteome</keyword>
<feature type="region of interest" description="Disordered" evidence="1">
    <location>
        <begin position="140"/>
        <end position="159"/>
    </location>
</feature>
<feature type="region of interest" description="Disordered" evidence="1">
    <location>
        <begin position="1"/>
        <end position="33"/>
    </location>
</feature>
<protein>
    <submittedName>
        <fullName evidence="2">Uncharacterized protein</fullName>
    </submittedName>
</protein>
<sequence length="159" mass="18126">MNQTGNSSTPSQIADNNNFQQTSNVNMPNTNSTILHDNTVAPPQNTTFEFYLPLPNDTRVYYVTYTELDSLEIARRLNNGMNNGMNISPFHYNIQSLIHQLIHQIQQQNIQQQSFDNISQMSQMYVDNNAHNTASVETISVDNHDMQDAGTNPNNNDRY</sequence>
<dbReference type="AlphaFoldDB" id="A0A397TIC2"/>